<feature type="domain" description="Fibronectin type-III" evidence="12">
    <location>
        <begin position="250"/>
        <end position="348"/>
    </location>
</feature>
<feature type="transmembrane region" description="Helical" evidence="11">
    <location>
        <begin position="666"/>
        <end position="689"/>
    </location>
</feature>
<dbReference type="Pfam" id="PF25552">
    <property type="entry name" value="LIFR_D4"/>
    <property type="match status" value="1"/>
</dbReference>
<evidence type="ECO:0000313" key="13">
    <source>
        <dbReference type="Ensembl" id="ENSEBUP00000012863.1"/>
    </source>
</evidence>
<dbReference type="Ensembl" id="ENSEBUT00000013467.1">
    <property type="protein sequence ID" value="ENSEBUP00000012891.1"/>
    <property type="gene ID" value="ENSEBUG00000008158.1"/>
</dbReference>
<dbReference type="PANTHER" id="PTHR48423:SF1">
    <property type="entry name" value="INTERLEUKIN-27 RECEPTOR SUBUNIT ALPHA"/>
    <property type="match status" value="1"/>
</dbReference>
<dbReference type="Ensembl" id="ENSEBUT00000013439.1">
    <property type="protein sequence ID" value="ENSEBUP00000012863.1"/>
    <property type="gene ID" value="ENSEBUG00000008158.1"/>
</dbReference>
<feature type="region of interest" description="Disordered" evidence="10">
    <location>
        <begin position="746"/>
        <end position="796"/>
    </location>
</feature>
<dbReference type="AlphaFoldDB" id="A0A8C4QCS6"/>
<organism evidence="13 14">
    <name type="scientific">Eptatretus burgeri</name>
    <name type="common">Inshore hagfish</name>
    <dbReference type="NCBI Taxonomy" id="7764"/>
    <lineage>
        <taxon>Eukaryota</taxon>
        <taxon>Metazoa</taxon>
        <taxon>Chordata</taxon>
        <taxon>Craniata</taxon>
        <taxon>Vertebrata</taxon>
        <taxon>Cyclostomata</taxon>
        <taxon>Myxini</taxon>
        <taxon>Myxiniformes</taxon>
        <taxon>Myxinidae</taxon>
        <taxon>Eptatretinae</taxon>
        <taxon>Eptatretus</taxon>
    </lineage>
</organism>
<keyword evidence="4" id="KW-0732">Signal</keyword>
<reference evidence="13" key="1">
    <citation type="submission" date="2025-05" db="UniProtKB">
        <authorList>
            <consortium name="Ensembl"/>
        </authorList>
    </citation>
    <scope>IDENTIFICATION</scope>
</reference>
<evidence type="ECO:0000256" key="4">
    <source>
        <dbReference type="ARBA" id="ARBA00022729"/>
    </source>
</evidence>
<evidence type="ECO:0000256" key="2">
    <source>
        <dbReference type="ARBA" id="ARBA00008921"/>
    </source>
</evidence>
<proteinExistence type="inferred from homology"/>
<dbReference type="InterPro" id="IPR003961">
    <property type="entry name" value="FN3_dom"/>
</dbReference>
<keyword evidence="14" id="KW-1185">Reference proteome</keyword>
<dbReference type="Proteomes" id="UP000694388">
    <property type="component" value="Unplaced"/>
</dbReference>
<evidence type="ECO:0000259" key="12">
    <source>
        <dbReference type="PROSITE" id="PS50853"/>
    </source>
</evidence>
<protein>
    <recommendedName>
        <fullName evidence="12">Fibronectin type-III domain-containing protein</fullName>
    </recommendedName>
</protein>
<feature type="region of interest" description="Disordered" evidence="10">
    <location>
        <begin position="957"/>
        <end position="979"/>
    </location>
</feature>
<evidence type="ECO:0000256" key="5">
    <source>
        <dbReference type="ARBA" id="ARBA00022737"/>
    </source>
</evidence>
<evidence type="ECO:0000256" key="8">
    <source>
        <dbReference type="ARBA" id="ARBA00023170"/>
    </source>
</evidence>
<dbReference type="CDD" id="cd00063">
    <property type="entry name" value="FN3"/>
    <property type="match status" value="3"/>
</dbReference>
<keyword evidence="8" id="KW-0675">Receptor</keyword>
<dbReference type="FunFam" id="2.60.40.10:FF:000028">
    <property type="entry name" value="Neuronal cell adhesion molecule"/>
    <property type="match status" value="1"/>
</dbReference>
<feature type="compositionally biased region" description="Basic and acidic residues" evidence="10">
    <location>
        <begin position="751"/>
        <end position="771"/>
    </location>
</feature>
<dbReference type="GO" id="GO:0005886">
    <property type="term" value="C:plasma membrane"/>
    <property type="evidence" value="ECO:0007669"/>
    <property type="project" value="UniProtKB-ARBA"/>
</dbReference>
<keyword evidence="5" id="KW-0677">Repeat</keyword>
<keyword evidence="3 11" id="KW-0812">Transmembrane</keyword>
<sequence length="979" mass="107805">MSAGISWRRLKILRCLSQRVDGAQFPGEMPRTACLLLIVFAVICAGQEVLRGNVTTENPVLLVGSPLVAKCQTDVSGWLEPCGKGPGEGHLTWKLGQKELPSEWSKRLGPLTSRLEVPAGEGQSGKLQCVLICPGETSPFTVDAINVWFGYPPDIPQNMSCLSERDGRKMNCTWDIGRETLIETIYEVNFTWIEGGEFSGCQKQGYHVLCMMVNLAPTMYEFCLVAKNELGINVSDVEMVSPETVVKPSPPEIVQILGDPVMPDYLLVKWKHALARSYSPMLFELRYKLDGTNHWKTLTKGSIMNSLQYTLHKLQPASTYWIQLRCKKQDGLFWSDWSHGDKETTYDRAPGVSPQVWRIIDEPNSEGKRNVTILWKLMDRNVAKGVVFRYNVSVALWNLKSLFTPATITAVSLGPTETRWSCFLYGGETYMVNVTAENGGGASPPARLIIPAIGLPVPHAPATLSASPVEQSEDGTGNFSVSLAWSPSNAQQQHEPLGYVVEWQALCTEDRKPCFVGWLRMSSKARGCILREHLEPGMLYNISVYAQYTPWYGRPISALAYAKEERPLVGPIPVVTTFSRHSVTVQWSSIRLLERRGFVHHYKVYYGAESLSNHVKVPGNQRSVVLSGLKAGSHYLMRVSAVTGAGEGPLSPQKKFGTPLIDDWEVLAIVASACVLLLIIVVTSIFLCLHFQKSIKEFLCVRDLPNPIIQWLIMEQGRGTGCCPRPPPCRERDPTETESVVIVEELGPDSPFDHPHSPMDELGKVMHKSQDGRSLGGEETSGVGSSRPSSPDHQRSVESLILPQTNDECIIGDEVGEPTTLISCLGYDRPRAKPAPLTLDKAMRLAIGDVAPTSPEDPPSEVQAYSVVELTRNDIAGMAPISPGARAPYSDQGHSMAWPSLALRPAAPSWDWPGSDASIPASKMIVNPSIQPHSSQSKMGDSFLVATGVLQNQNYTTPHIEETPTYLPQLSGDPDYLPQ</sequence>
<evidence type="ECO:0000256" key="1">
    <source>
        <dbReference type="ARBA" id="ARBA00004479"/>
    </source>
</evidence>
<dbReference type="Gene3D" id="2.60.40.10">
    <property type="entry name" value="Immunoglobulins"/>
    <property type="match status" value="5"/>
</dbReference>
<comment type="subcellular location">
    <subcellularLocation>
        <location evidence="1">Membrane</location>
        <topology evidence="1">Single-pass type I membrane protein</topology>
    </subcellularLocation>
</comment>
<keyword evidence="9" id="KW-0325">Glycoprotein</keyword>
<feature type="domain" description="Fibronectin type-III" evidence="12">
    <location>
        <begin position="567"/>
        <end position="661"/>
    </location>
</feature>
<dbReference type="SMART" id="SM00060">
    <property type="entry name" value="FN3"/>
    <property type="match status" value="4"/>
</dbReference>
<accession>A0A8C4QCS6</accession>
<keyword evidence="6 11" id="KW-1133">Transmembrane helix</keyword>
<dbReference type="InterPro" id="IPR036116">
    <property type="entry name" value="FN3_sf"/>
</dbReference>
<name>A0A8C4QCS6_EPTBU</name>
<evidence type="ECO:0000256" key="10">
    <source>
        <dbReference type="SAM" id="MobiDB-lite"/>
    </source>
</evidence>
<dbReference type="InterPro" id="IPR013783">
    <property type="entry name" value="Ig-like_fold"/>
</dbReference>
<dbReference type="PANTHER" id="PTHR48423">
    <property type="entry name" value="INTERLEUKIN-27 RECEPTOR SUBUNIT ALPHA"/>
    <property type="match status" value="1"/>
</dbReference>
<evidence type="ECO:0000256" key="9">
    <source>
        <dbReference type="ARBA" id="ARBA00023180"/>
    </source>
</evidence>
<dbReference type="PROSITE" id="PS50853">
    <property type="entry name" value="FN3"/>
    <property type="match status" value="2"/>
</dbReference>
<evidence type="ECO:0000256" key="6">
    <source>
        <dbReference type="ARBA" id="ARBA00022989"/>
    </source>
</evidence>
<evidence type="ECO:0000256" key="11">
    <source>
        <dbReference type="SAM" id="Phobius"/>
    </source>
</evidence>
<dbReference type="Pfam" id="PF00041">
    <property type="entry name" value="fn3"/>
    <property type="match status" value="1"/>
</dbReference>
<comment type="similarity">
    <text evidence="2">Belongs to the type I cytokine receptor family. Type 2 subfamily.</text>
</comment>
<keyword evidence="7 11" id="KW-0472">Membrane</keyword>
<dbReference type="GeneTree" id="ENSGT00940000155603"/>
<evidence type="ECO:0000256" key="3">
    <source>
        <dbReference type="ARBA" id="ARBA00022692"/>
    </source>
</evidence>
<evidence type="ECO:0000313" key="14">
    <source>
        <dbReference type="Proteomes" id="UP000694388"/>
    </source>
</evidence>
<dbReference type="SUPFAM" id="SSF49265">
    <property type="entry name" value="Fibronectin type III"/>
    <property type="match status" value="4"/>
</dbReference>
<evidence type="ECO:0000256" key="7">
    <source>
        <dbReference type="ARBA" id="ARBA00023136"/>
    </source>
</evidence>
<dbReference type="InterPro" id="IPR052672">
    <property type="entry name" value="Type1_Cytokine_Rcpt_Type2"/>
</dbReference>